<feature type="non-terminal residue" evidence="2">
    <location>
        <position position="1"/>
    </location>
</feature>
<proteinExistence type="predicted"/>
<feature type="non-terminal residue" evidence="2">
    <location>
        <position position="79"/>
    </location>
</feature>
<comment type="caution">
    <text evidence="2">The sequence shown here is derived from an EMBL/GenBank/DDBJ whole genome shotgun (WGS) entry which is preliminary data.</text>
</comment>
<evidence type="ECO:0000313" key="3">
    <source>
        <dbReference type="Proteomes" id="UP000033551"/>
    </source>
</evidence>
<evidence type="ECO:0000313" key="2">
    <source>
        <dbReference type="EMBL" id="KJY15874.1"/>
    </source>
</evidence>
<organism evidence="2 3">
    <name type="scientific">Streptomyces katrae</name>
    <dbReference type="NCBI Taxonomy" id="68223"/>
    <lineage>
        <taxon>Bacteria</taxon>
        <taxon>Bacillati</taxon>
        <taxon>Actinomycetota</taxon>
        <taxon>Actinomycetes</taxon>
        <taxon>Kitasatosporales</taxon>
        <taxon>Streptomycetaceae</taxon>
        <taxon>Streptomyces</taxon>
    </lineage>
</organism>
<gene>
    <name evidence="2" type="ORF">VR44_40720</name>
</gene>
<feature type="compositionally biased region" description="Pro residues" evidence="1">
    <location>
        <begin position="1"/>
        <end position="13"/>
    </location>
</feature>
<reference evidence="2 3" key="1">
    <citation type="submission" date="2015-02" db="EMBL/GenBank/DDBJ databases">
        <authorList>
            <person name="Ju K.-S."/>
            <person name="Doroghazi J.R."/>
            <person name="Metcalf W."/>
        </authorList>
    </citation>
    <scope>NUCLEOTIDE SEQUENCE [LARGE SCALE GENOMIC DNA]</scope>
    <source>
        <strain evidence="2 3">NRRL ISP-5550</strain>
    </source>
</reference>
<name>A0A0F4I2F5_9ACTN</name>
<dbReference type="Proteomes" id="UP000033551">
    <property type="component" value="Unassembled WGS sequence"/>
</dbReference>
<dbReference type="AlphaFoldDB" id="A0A0F4I2F5"/>
<dbReference type="EMBL" id="JZWV01001828">
    <property type="protein sequence ID" value="KJY15874.1"/>
    <property type="molecule type" value="Genomic_DNA"/>
</dbReference>
<evidence type="ECO:0000256" key="1">
    <source>
        <dbReference type="SAM" id="MobiDB-lite"/>
    </source>
</evidence>
<sequence>ALTRPPEGPPAPPGGARHTAAGRDRAPSGTSAPGADPAPGRSELVRLTWAQPEDLVGHELRQAAEDGRDAGPLLRAWLA</sequence>
<accession>A0A0F4I2F5</accession>
<feature type="region of interest" description="Disordered" evidence="1">
    <location>
        <begin position="1"/>
        <end position="43"/>
    </location>
</feature>
<keyword evidence="3" id="KW-1185">Reference proteome</keyword>
<protein>
    <submittedName>
        <fullName evidence="2">Uncharacterized protein</fullName>
    </submittedName>
</protein>